<dbReference type="GeneID" id="69590406"/>
<evidence type="ECO:0000313" key="2">
    <source>
        <dbReference type="EMBL" id="UYU90267.1"/>
    </source>
</evidence>
<dbReference type="RefSeq" id="WP_055268836.1">
    <property type="nucleotide sequence ID" value="NZ_CP083685.1"/>
</dbReference>
<dbReference type="Proteomes" id="UP000283616">
    <property type="component" value="Unassembled WGS sequence"/>
</dbReference>
<proteinExistence type="predicted"/>
<dbReference type="Proteomes" id="UP001162960">
    <property type="component" value="Chromosome"/>
</dbReference>
<accession>A0A139KT72</accession>
<gene>
    <name evidence="1" type="ORF">DW011_05265</name>
    <name evidence="2" type="ORF">KQP74_20370</name>
</gene>
<dbReference type="EMBL" id="CP083685">
    <property type="protein sequence ID" value="UYU90267.1"/>
    <property type="molecule type" value="Genomic_DNA"/>
</dbReference>
<dbReference type="EMBL" id="QROV01000005">
    <property type="protein sequence ID" value="RHL62273.1"/>
    <property type="molecule type" value="Genomic_DNA"/>
</dbReference>
<dbReference type="InterPro" id="IPR011604">
    <property type="entry name" value="PDDEXK-like_dom_sf"/>
</dbReference>
<dbReference type="Gene3D" id="3.90.320.10">
    <property type="match status" value="1"/>
</dbReference>
<reference evidence="2" key="2">
    <citation type="submission" date="2021-06" db="EMBL/GenBank/DDBJ databases">
        <title>Interrogation of the integrated mobile genetic elements in gut-associated Bacteroides with a consensus prediction approach.</title>
        <authorList>
            <person name="Campbell D.E."/>
            <person name="Leigh J.R."/>
            <person name="Kim T."/>
            <person name="England W."/>
            <person name="Whitaker R.J."/>
            <person name="Degnan P.H."/>
        </authorList>
    </citation>
    <scope>NUCLEOTIDE SEQUENCE</scope>
    <source>
        <strain evidence="2">VPI-3443</strain>
    </source>
</reference>
<dbReference type="AlphaFoldDB" id="A0A139KT72"/>
<reference evidence="1 3" key="1">
    <citation type="submission" date="2018-08" db="EMBL/GenBank/DDBJ databases">
        <title>A genome reference for cultivated species of the human gut microbiota.</title>
        <authorList>
            <person name="Zou Y."/>
            <person name="Xue W."/>
            <person name="Luo G."/>
        </authorList>
    </citation>
    <scope>NUCLEOTIDE SEQUENCE [LARGE SCALE GENOMIC DNA]</scope>
    <source>
        <strain evidence="1 3">AF37-12</strain>
    </source>
</reference>
<sequence length="219" mass="26176">MSNPDSYYSRTEVSNSDLTELKNYLYPRAQYGDKEKAFKFGTLVDALITENDRVRYDKLMVDDYVYTTEEFELGLEMRKALRKEAEKDQFLAVVLAQSDTQKFMVNKQQEFHYGNFAYHLDTRCKWDWWLSAYGFGGDLKTTFAESQAQFDEAIDFFDWDRSRAWYMDIAGSKQDFIYAISKKNCKIFKHFITDRNHPTYTKGKEKYEDLAFKWWQLMV</sequence>
<evidence type="ECO:0000313" key="1">
    <source>
        <dbReference type="EMBL" id="RHL62273.1"/>
    </source>
</evidence>
<organism evidence="1 3">
    <name type="scientific">Bacteroides thetaiotaomicron</name>
    <dbReference type="NCBI Taxonomy" id="818"/>
    <lineage>
        <taxon>Bacteria</taxon>
        <taxon>Pseudomonadati</taxon>
        <taxon>Bacteroidota</taxon>
        <taxon>Bacteroidia</taxon>
        <taxon>Bacteroidales</taxon>
        <taxon>Bacteroidaceae</taxon>
        <taxon>Bacteroides</taxon>
    </lineage>
</organism>
<name>A0A139KT72_BACT4</name>
<evidence type="ECO:0000313" key="3">
    <source>
        <dbReference type="Proteomes" id="UP000283616"/>
    </source>
</evidence>
<protein>
    <submittedName>
        <fullName evidence="1">Uncharacterized protein</fullName>
    </submittedName>
</protein>